<accession>A0ACC1HDC8</accession>
<evidence type="ECO:0000313" key="2">
    <source>
        <dbReference type="Proteomes" id="UP001145114"/>
    </source>
</evidence>
<name>A0ACC1HDC8_9FUNG</name>
<gene>
    <name evidence="1" type="ORF">EV182_005562</name>
</gene>
<feature type="non-terminal residue" evidence="1">
    <location>
        <position position="296"/>
    </location>
</feature>
<organism evidence="1 2">
    <name type="scientific">Spiromyces aspiralis</name>
    <dbReference type="NCBI Taxonomy" id="68401"/>
    <lineage>
        <taxon>Eukaryota</taxon>
        <taxon>Fungi</taxon>
        <taxon>Fungi incertae sedis</taxon>
        <taxon>Zoopagomycota</taxon>
        <taxon>Kickxellomycotina</taxon>
        <taxon>Kickxellomycetes</taxon>
        <taxon>Kickxellales</taxon>
        <taxon>Kickxellaceae</taxon>
        <taxon>Spiromyces</taxon>
    </lineage>
</organism>
<sequence length="296" mass="32005">MNNKPSSPKELSSCIMKNKFAMLGGNTPFATVSSRISQHFKRVHEHNPPRPPVLGKVADENNARKIHYYIASVEERQEYLDRAWARRTAFSVNSGKDIKSANPMSITTRRVSGVVFDASADHSNRSAATTTRRRSRHASSGTIVVTKPNLSSSHVVMVTHRQKCTSEISAYHSATDFSDSDGIDHGGGSCHERRASSQSVAPPYGRGKWVPSPSASPPSSADSATGASADKDPMLSSPSIIKDLTNSPDHTPLPPHPSPTLSAHENGLLDSAAMPSEYMVTLGPSYSEFHEEMLQA</sequence>
<reference evidence="1" key="1">
    <citation type="submission" date="2022-06" db="EMBL/GenBank/DDBJ databases">
        <title>Phylogenomic reconstructions and comparative analyses of Kickxellomycotina fungi.</title>
        <authorList>
            <person name="Reynolds N.K."/>
            <person name="Stajich J.E."/>
            <person name="Barry K."/>
            <person name="Grigoriev I.V."/>
            <person name="Crous P."/>
            <person name="Smith M.E."/>
        </authorList>
    </citation>
    <scope>NUCLEOTIDE SEQUENCE</scope>
    <source>
        <strain evidence="1">RSA 2271</strain>
    </source>
</reference>
<proteinExistence type="predicted"/>
<comment type="caution">
    <text evidence="1">The sequence shown here is derived from an EMBL/GenBank/DDBJ whole genome shotgun (WGS) entry which is preliminary data.</text>
</comment>
<dbReference type="Proteomes" id="UP001145114">
    <property type="component" value="Unassembled WGS sequence"/>
</dbReference>
<keyword evidence="2" id="KW-1185">Reference proteome</keyword>
<evidence type="ECO:0000313" key="1">
    <source>
        <dbReference type="EMBL" id="KAJ1673272.1"/>
    </source>
</evidence>
<protein>
    <submittedName>
        <fullName evidence="1">Uncharacterized protein</fullName>
    </submittedName>
</protein>
<dbReference type="EMBL" id="JAMZIH010007162">
    <property type="protein sequence ID" value="KAJ1673272.1"/>
    <property type="molecule type" value="Genomic_DNA"/>
</dbReference>